<dbReference type="EMBL" id="LKHP01000017">
    <property type="protein sequence ID" value="KRQ86047.1"/>
    <property type="molecule type" value="Genomic_DNA"/>
</dbReference>
<name>A0A0R3K192_CALMK</name>
<evidence type="ECO:0000313" key="2">
    <source>
        <dbReference type="Proteomes" id="UP000052015"/>
    </source>
</evidence>
<reference evidence="1 2" key="1">
    <citation type="submission" date="2015-09" db="EMBL/GenBank/DDBJ databases">
        <title>Draft genome sequence of a Caloramator mitchellensis, a moderate thermophile from the Great Artesian Basin of Australia.</title>
        <authorList>
            <person name="Patel B.K."/>
        </authorList>
    </citation>
    <scope>NUCLEOTIDE SEQUENCE [LARGE SCALE GENOMIC DNA]</scope>
    <source>
        <strain evidence="1 2">VF08</strain>
    </source>
</reference>
<protein>
    <submittedName>
        <fullName evidence="1">Uncharacterized protein</fullName>
    </submittedName>
</protein>
<comment type="caution">
    <text evidence="1">The sequence shown here is derived from an EMBL/GenBank/DDBJ whole genome shotgun (WGS) entry which is preliminary data.</text>
</comment>
<gene>
    <name evidence="1" type="ORF">ABG79_02179</name>
</gene>
<evidence type="ECO:0000313" key="1">
    <source>
        <dbReference type="EMBL" id="KRQ86047.1"/>
    </source>
</evidence>
<sequence>MSDRFLENYHGKHVLIEMEGNIKIKGYVEDYNFGEDFDEEYDSICIRVDEIEAISDTEMKNIGEVICIYENEIISIYEI</sequence>
<dbReference type="AlphaFoldDB" id="A0A0R3K192"/>
<keyword evidence="2" id="KW-1185">Reference proteome</keyword>
<organism evidence="1 2">
    <name type="scientific">Caloramator mitchellensis</name>
    <dbReference type="NCBI Taxonomy" id="908809"/>
    <lineage>
        <taxon>Bacteria</taxon>
        <taxon>Bacillati</taxon>
        <taxon>Bacillota</taxon>
        <taxon>Clostridia</taxon>
        <taxon>Eubacteriales</taxon>
        <taxon>Clostridiaceae</taxon>
        <taxon>Caloramator</taxon>
    </lineage>
</organism>
<dbReference type="STRING" id="908809.ABG79_02179"/>
<accession>A0A0R3K192</accession>
<dbReference type="Proteomes" id="UP000052015">
    <property type="component" value="Unassembled WGS sequence"/>
</dbReference>
<proteinExistence type="predicted"/>